<feature type="compositionally biased region" description="Low complexity" evidence="1">
    <location>
        <begin position="172"/>
        <end position="188"/>
    </location>
</feature>
<dbReference type="OrthoDB" id="5428259at2759"/>
<evidence type="ECO:0000313" key="2">
    <source>
        <dbReference type="EMBL" id="KAF2015752.1"/>
    </source>
</evidence>
<dbReference type="GeneID" id="54291255"/>
<sequence>MAANSIPLHCNICPKKPNFSDVSHLLTHISSKAHLANHYKVRLRAACEEESRQMLEAYDRWYAEWNVEELMSERMVQKDNKRRARSRLPTRFPSMQPKLEAPTPVSARSQAAVGDLLDPRLYEQPPQQLVATQNEAAVVPALTSQTGPVLRQRPYVPRMQYWAMDSRSTSQSYTTPDYETSSEYSEPSTRGRFVRAARGSVVMEDPFSAPEVSVEDPMAVSESTRLKGVYWPGMNIFDSATPEMRRKRNQKKDSSVVERLEVNSQGVEPTEMIFTPRGSFKRQRRMSCSEFDDDEEDNPVPRKSPRAPSRRPALANLDVNASRRPRQASRTQGFLPARGQHNGRNNTAYAVDGFAPRKRRTFEVFQDDEVPFGQPAGFEYLTAGFRPHQVSPSPAPTFPYKAYGGLYQNEDKENATPSFQEPIYDMHHHGHGSHISNGLPLHAFTYGLGQDQHAFQYNNHLYMNNIYQQQTEGEVDDARTLTASPSPSTG</sequence>
<dbReference type="EMBL" id="ML978069">
    <property type="protein sequence ID" value="KAF2015752.1"/>
    <property type="molecule type" value="Genomic_DNA"/>
</dbReference>
<name>A0A6A5XRE8_9PLEO</name>
<dbReference type="Proteomes" id="UP000799778">
    <property type="component" value="Unassembled WGS sequence"/>
</dbReference>
<dbReference type="AlphaFoldDB" id="A0A6A5XRE8"/>
<feature type="region of interest" description="Disordered" evidence="1">
    <location>
        <begin position="166"/>
        <end position="191"/>
    </location>
</feature>
<feature type="region of interest" description="Disordered" evidence="1">
    <location>
        <begin position="242"/>
        <end position="347"/>
    </location>
</feature>
<protein>
    <submittedName>
        <fullName evidence="2">Uncharacterized protein</fullName>
    </submittedName>
</protein>
<organism evidence="2 3">
    <name type="scientific">Aaosphaeria arxii CBS 175.79</name>
    <dbReference type="NCBI Taxonomy" id="1450172"/>
    <lineage>
        <taxon>Eukaryota</taxon>
        <taxon>Fungi</taxon>
        <taxon>Dikarya</taxon>
        <taxon>Ascomycota</taxon>
        <taxon>Pezizomycotina</taxon>
        <taxon>Dothideomycetes</taxon>
        <taxon>Pleosporomycetidae</taxon>
        <taxon>Pleosporales</taxon>
        <taxon>Pleosporales incertae sedis</taxon>
        <taxon>Aaosphaeria</taxon>
    </lineage>
</organism>
<feature type="compositionally biased region" description="Basic and acidic residues" evidence="1">
    <location>
        <begin position="251"/>
        <end position="261"/>
    </location>
</feature>
<evidence type="ECO:0000313" key="3">
    <source>
        <dbReference type="Proteomes" id="UP000799778"/>
    </source>
</evidence>
<accession>A0A6A5XRE8</accession>
<dbReference type="RefSeq" id="XP_033384091.1">
    <property type="nucleotide sequence ID" value="XM_033533858.1"/>
</dbReference>
<evidence type="ECO:0000256" key="1">
    <source>
        <dbReference type="SAM" id="MobiDB-lite"/>
    </source>
</evidence>
<reference evidence="2" key="1">
    <citation type="journal article" date="2020" name="Stud. Mycol.">
        <title>101 Dothideomycetes genomes: a test case for predicting lifestyles and emergence of pathogens.</title>
        <authorList>
            <person name="Haridas S."/>
            <person name="Albert R."/>
            <person name="Binder M."/>
            <person name="Bloem J."/>
            <person name="Labutti K."/>
            <person name="Salamov A."/>
            <person name="Andreopoulos B."/>
            <person name="Baker S."/>
            <person name="Barry K."/>
            <person name="Bills G."/>
            <person name="Bluhm B."/>
            <person name="Cannon C."/>
            <person name="Castanera R."/>
            <person name="Culley D."/>
            <person name="Daum C."/>
            <person name="Ezra D."/>
            <person name="Gonzalez J."/>
            <person name="Henrissat B."/>
            <person name="Kuo A."/>
            <person name="Liang C."/>
            <person name="Lipzen A."/>
            <person name="Lutzoni F."/>
            <person name="Magnuson J."/>
            <person name="Mondo S."/>
            <person name="Nolan M."/>
            <person name="Ohm R."/>
            <person name="Pangilinan J."/>
            <person name="Park H.-J."/>
            <person name="Ramirez L."/>
            <person name="Alfaro M."/>
            <person name="Sun H."/>
            <person name="Tritt A."/>
            <person name="Yoshinaga Y."/>
            <person name="Zwiers L.-H."/>
            <person name="Turgeon B."/>
            <person name="Goodwin S."/>
            <person name="Spatafora J."/>
            <person name="Crous P."/>
            <person name="Grigoriev I."/>
        </authorList>
    </citation>
    <scope>NUCLEOTIDE SEQUENCE</scope>
    <source>
        <strain evidence="2">CBS 175.79</strain>
    </source>
</reference>
<keyword evidence="3" id="KW-1185">Reference proteome</keyword>
<gene>
    <name evidence="2" type="ORF">BU24DRAFT_491963</name>
</gene>
<proteinExistence type="predicted"/>